<keyword evidence="1" id="KW-0614">Plasmid</keyword>
<gene>
    <name evidence="1" type="ORF">D0907_17760</name>
</gene>
<dbReference type="GeneID" id="99507330"/>
<evidence type="ECO:0000313" key="2">
    <source>
        <dbReference type="Proteomes" id="UP000264605"/>
    </source>
</evidence>
<evidence type="ECO:0000313" key="1">
    <source>
        <dbReference type="EMBL" id="AXV67168.1"/>
    </source>
</evidence>
<sequence length="248" mass="27774">MQLIILSGASSDIAKAYFNELHNELTDAIIVTLSRSDFDNSFNSTTQHNVRHQHFITDYSDASLAAVATELARYDIPLSQLMIFNGMLHNSDHAPERKLSDISQAHFIDSMKTNALLPIACVNAFVPLLNRKTPSVICALSARVGSISDNKLGGWYSYRASKAALNMLFKSAAIEIKRRFQHNHCVLFHPGTTDTPLSKPFQANVPADKLFTPEFVAKQLYKFVADTHFLSQLDNPAYIDWQGKTIDW</sequence>
<dbReference type="SUPFAM" id="SSF51735">
    <property type="entry name" value="NAD(P)-binding Rossmann-fold domains"/>
    <property type="match status" value="1"/>
</dbReference>
<dbReference type="EMBL" id="CP032091">
    <property type="protein sequence ID" value="AXV67168.1"/>
    <property type="molecule type" value="Genomic_DNA"/>
</dbReference>
<dbReference type="KEGG" id="pdj:D0907_17760"/>
<organism evidence="1 2">
    <name type="scientific">Pseudoalteromonas lipolytica</name>
    <dbReference type="NCBI Taxonomy" id="570156"/>
    <lineage>
        <taxon>Bacteria</taxon>
        <taxon>Pseudomonadati</taxon>
        <taxon>Pseudomonadota</taxon>
        <taxon>Gammaproteobacteria</taxon>
        <taxon>Alteromonadales</taxon>
        <taxon>Pseudoalteromonadaceae</taxon>
        <taxon>Pseudoalteromonas</taxon>
    </lineage>
</organism>
<dbReference type="Gene3D" id="3.40.50.720">
    <property type="entry name" value="NAD(P)-binding Rossmann-like Domain"/>
    <property type="match status" value="1"/>
</dbReference>
<dbReference type="RefSeq" id="WP_065979137.1">
    <property type="nucleotide sequence ID" value="NZ_CP032091.1"/>
</dbReference>
<dbReference type="GO" id="GO:0016491">
    <property type="term" value="F:oxidoreductase activity"/>
    <property type="evidence" value="ECO:0007669"/>
    <property type="project" value="TreeGrafter"/>
</dbReference>
<accession>A0AAD0S3S5</accession>
<dbReference type="InterPro" id="IPR051468">
    <property type="entry name" value="Fungal_SecMetab_SDRs"/>
</dbReference>
<name>A0AAD0S3S5_9GAMM</name>
<dbReference type="Proteomes" id="UP000264605">
    <property type="component" value="Plasmid unnamed1"/>
</dbReference>
<proteinExistence type="predicted"/>
<dbReference type="InterPro" id="IPR036291">
    <property type="entry name" value="NAD(P)-bd_dom_sf"/>
</dbReference>
<dbReference type="GO" id="GO:0005737">
    <property type="term" value="C:cytoplasm"/>
    <property type="evidence" value="ECO:0007669"/>
    <property type="project" value="TreeGrafter"/>
</dbReference>
<dbReference type="PANTHER" id="PTHR43544">
    <property type="entry name" value="SHORT-CHAIN DEHYDROGENASE/REDUCTASE"/>
    <property type="match status" value="1"/>
</dbReference>
<dbReference type="Pfam" id="PF00106">
    <property type="entry name" value="adh_short"/>
    <property type="match status" value="1"/>
</dbReference>
<protein>
    <submittedName>
        <fullName evidence="1">SDR family NAD(P)-dependent oxidoreductase</fullName>
    </submittedName>
</protein>
<dbReference type="AlphaFoldDB" id="A0AAD0S3S5"/>
<dbReference type="PANTHER" id="PTHR43544:SF12">
    <property type="entry name" value="NAD(P)-BINDING ROSSMANN-FOLD SUPERFAMILY PROTEIN"/>
    <property type="match status" value="1"/>
</dbReference>
<reference evidence="1 2" key="1">
    <citation type="submission" date="2018-08" db="EMBL/GenBank/DDBJ databases">
        <title>Draft genome sequence of Pseudoalteromonas donghaensis HJ51.</title>
        <authorList>
            <person name="Oh J."/>
            <person name="Roh D."/>
        </authorList>
    </citation>
    <scope>NUCLEOTIDE SEQUENCE [LARGE SCALE GENOMIC DNA]</scope>
    <source>
        <strain evidence="1 2">HJ51</strain>
        <plasmid evidence="1 2">unnamed1</plasmid>
    </source>
</reference>
<geneLocation type="plasmid" evidence="1 2">
    <name>unnamed1</name>
</geneLocation>
<dbReference type="InterPro" id="IPR002347">
    <property type="entry name" value="SDR_fam"/>
</dbReference>